<dbReference type="Gene3D" id="3.20.20.70">
    <property type="entry name" value="Aldolase class I"/>
    <property type="match status" value="1"/>
</dbReference>
<evidence type="ECO:0000313" key="7">
    <source>
        <dbReference type="Proteomes" id="UP000831786"/>
    </source>
</evidence>
<dbReference type="Proteomes" id="UP000831786">
    <property type="component" value="Chromosome"/>
</dbReference>
<comment type="similarity">
    <text evidence="2">Belongs to the KHG/KDPG aldolase family.</text>
</comment>
<keyword evidence="4" id="KW-0456">Lyase</keyword>
<dbReference type="InterPro" id="IPR000887">
    <property type="entry name" value="Aldlse_KDPG_KHG"/>
</dbReference>
<dbReference type="PANTHER" id="PTHR30246">
    <property type="entry name" value="2-KETO-3-DEOXY-6-PHOSPHOGLUCONATE ALDOLASE"/>
    <property type="match status" value="1"/>
</dbReference>
<dbReference type="RefSeq" id="WP_244693203.1">
    <property type="nucleotide sequence ID" value="NZ_CP095044.1"/>
</dbReference>
<evidence type="ECO:0000256" key="2">
    <source>
        <dbReference type="ARBA" id="ARBA00006906"/>
    </source>
</evidence>
<keyword evidence="5" id="KW-0119">Carbohydrate metabolism</keyword>
<comment type="subunit">
    <text evidence="3">Homotrimer.</text>
</comment>
<dbReference type="CDD" id="cd00452">
    <property type="entry name" value="KDPG_aldolase"/>
    <property type="match status" value="1"/>
</dbReference>
<evidence type="ECO:0000256" key="4">
    <source>
        <dbReference type="ARBA" id="ARBA00023239"/>
    </source>
</evidence>
<keyword evidence="7" id="KW-1185">Reference proteome</keyword>
<gene>
    <name evidence="6" type="ORF">MUN78_03535</name>
</gene>
<name>A0ABY4FNX9_9MICO</name>
<dbReference type="PANTHER" id="PTHR30246:SF1">
    <property type="entry name" value="2-DEHYDRO-3-DEOXY-6-PHOSPHOGALACTONATE ALDOLASE-RELATED"/>
    <property type="match status" value="1"/>
</dbReference>
<evidence type="ECO:0000256" key="5">
    <source>
        <dbReference type="ARBA" id="ARBA00023277"/>
    </source>
</evidence>
<protein>
    <submittedName>
        <fullName evidence="6">Bifunctional 4-hydroxy-2-oxoglutarate aldolase/2-dehydro-3-deoxy-phosphogluconate aldolase</fullName>
    </submittedName>
</protein>
<organism evidence="6 7">
    <name type="scientific">Leucobacter allii</name>
    <dbReference type="NCBI Taxonomy" id="2932247"/>
    <lineage>
        <taxon>Bacteria</taxon>
        <taxon>Bacillati</taxon>
        <taxon>Actinomycetota</taxon>
        <taxon>Actinomycetes</taxon>
        <taxon>Micrococcales</taxon>
        <taxon>Microbacteriaceae</taxon>
        <taxon>Leucobacter</taxon>
    </lineage>
</organism>
<proteinExistence type="inferred from homology"/>
<dbReference type="Pfam" id="PF01081">
    <property type="entry name" value="Aldolase"/>
    <property type="match status" value="1"/>
</dbReference>
<evidence type="ECO:0000313" key="6">
    <source>
        <dbReference type="EMBL" id="UOQ57924.1"/>
    </source>
</evidence>
<accession>A0ABY4FNX9</accession>
<evidence type="ECO:0000256" key="1">
    <source>
        <dbReference type="ARBA" id="ARBA00004761"/>
    </source>
</evidence>
<comment type="pathway">
    <text evidence="1">Carbohydrate acid metabolism.</text>
</comment>
<evidence type="ECO:0000256" key="3">
    <source>
        <dbReference type="ARBA" id="ARBA00011233"/>
    </source>
</evidence>
<reference evidence="6 7" key="1">
    <citation type="submission" date="2022-04" db="EMBL/GenBank/DDBJ databases">
        <title>Leucobacter sp. isolated from rhizosphere of garlic.</title>
        <authorList>
            <person name="Won M."/>
            <person name="Lee C.-M."/>
            <person name="Woen H.-Y."/>
            <person name="Kwon S.-W."/>
        </authorList>
    </citation>
    <scope>NUCLEOTIDE SEQUENCE [LARGE SCALE GENOMIC DNA]</scope>
    <source>
        <strain evidence="6 7">H21R-40</strain>
    </source>
</reference>
<dbReference type="EMBL" id="CP095045">
    <property type="protein sequence ID" value="UOQ57924.1"/>
    <property type="molecule type" value="Genomic_DNA"/>
</dbReference>
<sequence>MSDATRLPIPASLRRSPIVAVLRARHAAEYAPVVEALVAGGVIHVELTLSTAGVFAEMSGLRERFGSAASIGIGTITSRSQAERAIEAGAEYLVTPAMLPEVIAVARAAGIPVFPGGFTPTELFTGWEAGATAVKVFPASRLGAGYLTDLRGPFPGIEVVPSGGLTVEDAAAWLRAGACAVSLGGPLLRDAFDGGSLGALTERARELGRTISELRGAGA</sequence>
<dbReference type="SUPFAM" id="SSF51569">
    <property type="entry name" value="Aldolase"/>
    <property type="match status" value="1"/>
</dbReference>
<dbReference type="InterPro" id="IPR013785">
    <property type="entry name" value="Aldolase_TIM"/>
</dbReference>